<organism evidence="1 2">
    <name type="scientific">Diplogelasinospora grovesii</name>
    <dbReference type="NCBI Taxonomy" id="303347"/>
    <lineage>
        <taxon>Eukaryota</taxon>
        <taxon>Fungi</taxon>
        <taxon>Dikarya</taxon>
        <taxon>Ascomycota</taxon>
        <taxon>Pezizomycotina</taxon>
        <taxon>Sordariomycetes</taxon>
        <taxon>Sordariomycetidae</taxon>
        <taxon>Sordariales</taxon>
        <taxon>Diplogelasinosporaceae</taxon>
        <taxon>Diplogelasinospora</taxon>
    </lineage>
</organism>
<dbReference type="AlphaFoldDB" id="A0AAN6MZW0"/>
<proteinExistence type="predicted"/>
<keyword evidence="2" id="KW-1185">Reference proteome</keyword>
<dbReference type="Proteomes" id="UP001303473">
    <property type="component" value="Unassembled WGS sequence"/>
</dbReference>
<sequence>MTSLTRVMGQLAVANEDRGRFSFRGNKKWVRDFCRHSYDLMMFDAELYLELDRKLRNGREKYLAKIVVYKTNDSGFEGRFHYVFGFKIDELVWEYYDLVASDPRRPGSGPRVRELQGDELPGPDDIEETIELHSTQDDEGVFDFDTFVDLCKKKVENPHQPGLFNAVDEIDPDQQPPDLRDNFDFVIAVLNHLQKDNVRVLFPDQGRARRRLEQLKALGLAGC</sequence>
<name>A0AAN6MZW0_9PEZI</name>
<protein>
    <submittedName>
        <fullName evidence="1">Uncharacterized protein</fullName>
    </submittedName>
</protein>
<evidence type="ECO:0000313" key="2">
    <source>
        <dbReference type="Proteomes" id="UP001303473"/>
    </source>
</evidence>
<evidence type="ECO:0000313" key="1">
    <source>
        <dbReference type="EMBL" id="KAK3936444.1"/>
    </source>
</evidence>
<reference evidence="2" key="1">
    <citation type="journal article" date="2023" name="Mol. Phylogenet. Evol.">
        <title>Genome-scale phylogeny and comparative genomics of the fungal order Sordariales.</title>
        <authorList>
            <person name="Hensen N."/>
            <person name="Bonometti L."/>
            <person name="Westerberg I."/>
            <person name="Brannstrom I.O."/>
            <person name="Guillou S."/>
            <person name="Cros-Aarteil S."/>
            <person name="Calhoun S."/>
            <person name="Haridas S."/>
            <person name="Kuo A."/>
            <person name="Mondo S."/>
            <person name="Pangilinan J."/>
            <person name="Riley R."/>
            <person name="LaButti K."/>
            <person name="Andreopoulos B."/>
            <person name="Lipzen A."/>
            <person name="Chen C."/>
            <person name="Yan M."/>
            <person name="Daum C."/>
            <person name="Ng V."/>
            <person name="Clum A."/>
            <person name="Steindorff A."/>
            <person name="Ohm R.A."/>
            <person name="Martin F."/>
            <person name="Silar P."/>
            <person name="Natvig D.O."/>
            <person name="Lalanne C."/>
            <person name="Gautier V."/>
            <person name="Ament-Velasquez S.L."/>
            <person name="Kruys A."/>
            <person name="Hutchinson M.I."/>
            <person name="Powell A.J."/>
            <person name="Barry K."/>
            <person name="Miller A.N."/>
            <person name="Grigoriev I.V."/>
            <person name="Debuchy R."/>
            <person name="Gladieux P."/>
            <person name="Hiltunen Thoren M."/>
            <person name="Johannesson H."/>
        </authorList>
    </citation>
    <scope>NUCLEOTIDE SEQUENCE [LARGE SCALE GENOMIC DNA]</scope>
    <source>
        <strain evidence="2">CBS 340.73</strain>
    </source>
</reference>
<dbReference type="EMBL" id="MU853883">
    <property type="protein sequence ID" value="KAK3936444.1"/>
    <property type="molecule type" value="Genomic_DNA"/>
</dbReference>
<gene>
    <name evidence="1" type="ORF">QBC46DRAFT_394999</name>
</gene>
<comment type="caution">
    <text evidence="1">The sequence shown here is derived from an EMBL/GenBank/DDBJ whole genome shotgun (WGS) entry which is preliminary data.</text>
</comment>
<accession>A0AAN6MZW0</accession>